<dbReference type="Proteomes" id="UP000789524">
    <property type="component" value="Unassembled WGS sequence"/>
</dbReference>
<keyword evidence="3" id="KW-0863">Zinc-finger</keyword>
<evidence type="ECO:0000256" key="5">
    <source>
        <dbReference type="SAM" id="MobiDB-lite"/>
    </source>
</evidence>
<dbReference type="InterPro" id="IPR044713">
    <property type="entry name" value="DNJA1/2-like"/>
</dbReference>
<organism evidence="7 8">
    <name type="scientific">Danaus chrysippus</name>
    <name type="common">African queen</name>
    <dbReference type="NCBI Taxonomy" id="151541"/>
    <lineage>
        <taxon>Eukaryota</taxon>
        <taxon>Metazoa</taxon>
        <taxon>Ecdysozoa</taxon>
        <taxon>Arthropoda</taxon>
        <taxon>Hexapoda</taxon>
        <taxon>Insecta</taxon>
        <taxon>Pterygota</taxon>
        <taxon>Neoptera</taxon>
        <taxon>Endopterygota</taxon>
        <taxon>Lepidoptera</taxon>
        <taxon>Glossata</taxon>
        <taxon>Ditrysia</taxon>
        <taxon>Papilionoidea</taxon>
        <taxon>Nymphalidae</taxon>
        <taxon>Danainae</taxon>
        <taxon>Danaini</taxon>
        <taxon>Danaina</taxon>
        <taxon>Danaus</taxon>
        <taxon>Anosia</taxon>
    </lineage>
</organism>
<dbReference type="GO" id="GO:0051082">
    <property type="term" value="F:unfolded protein binding"/>
    <property type="evidence" value="ECO:0007669"/>
    <property type="project" value="InterPro"/>
</dbReference>
<protein>
    <submittedName>
        <fullName evidence="7">(African queen) hypothetical protein</fullName>
    </submittedName>
</protein>
<feature type="compositionally biased region" description="Basic and acidic residues" evidence="5">
    <location>
        <begin position="123"/>
        <end position="133"/>
    </location>
</feature>
<dbReference type="OrthoDB" id="550424at2759"/>
<dbReference type="GO" id="GO:0030544">
    <property type="term" value="F:Hsp70 protein binding"/>
    <property type="evidence" value="ECO:0007669"/>
    <property type="project" value="InterPro"/>
</dbReference>
<reference evidence="7" key="1">
    <citation type="submission" date="2021-09" db="EMBL/GenBank/DDBJ databases">
        <authorList>
            <person name="Martin H S."/>
        </authorList>
    </citation>
    <scope>NUCLEOTIDE SEQUENCE</scope>
</reference>
<dbReference type="GO" id="GO:0008270">
    <property type="term" value="F:zinc ion binding"/>
    <property type="evidence" value="ECO:0007669"/>
    <property type="project" value="UniProtKB-KW"/>
</dbReference>
<feature type="region of interest" description="Disordered" evidence="5">
    <location>
        <begin position="123"/>
        <end position="153"/>
    </location>
</feature>
<evidence type="ECO:0000256" key="3">
    <source>
        <dbReference type="ARBA" id="ARBA00022771"/>
    </source>
</evidence>
<evidence type="ECO:0000256" key="4">
    <source>
        <dbReference type="ARBA" id="ARBA00022833"/>
    </source>
</evidence>
<dbReference type="CDD" id="cd10747">
    <property type="entry name" value="DnaJ_C"/>
    <property type="match status" value="1"/>
</dbReference>
<evidence type="ECO:0000256" key="2">
    <source>
        <dbReference type="ARBA" id="ARBA00022737"/>
    </source>
</evidence>
<proteinExistence type="predicted"/>
<dbReference type="PANTHER" id="PTHR43888">
    <property type="entry name" value="DNAJ-LIKE-2, ISOFORM A-RELATED"/>
    <property type="match status" value="1"/>
</dbReference>
<evidence type="ECO:0000313" key="8">
    <source>
        <dbReference type="Proteomes" id="UP000789524"/>
    </source>
</evidence>
<gene>
    <name evidence="7" type="ORF">DCHRY22_LOCUS7576</name>
</gene>
<keyword evidence="4" id="KW-0862">Zinc</keyword>
<comment type="caution">
    <text evidence="7">The sequence shown here is derived from an EMBL/GenBank/DDBJ whole genome shotgun (WGS) entry which is preliminary data.</text>
</comment>
<keyword evidence="1" id="KW-0479">Metal-binding</keyword>
<evidence type="ECO:0000256" key="1">
    <source>
        <dbReference type="ARBA" id="ARBA00022723"/>
    </source>
</evidence>
<evidence type="ECO:0000313" key="7">
    <source>
        <dbReference type="EMBL" id="CAG9567028.1"/>
    </source>
</evidence>
<dbReference type="AlphaFoldDB" id="A0A8J2QV40"/>
<dbReference type="Gene3D" id="2.60.260.20">
    <property type="entry name" value="Urease metallochaperone UreE, N-terminal domain"/>
    <property type="match status" value="1"/>
</dbReference>
<evidence type="ECO:0000259" key="6">
    <source>
        <dbReference type="Pfam" id="PF01556"/>
    </source>
</evidence>
<dbReference type="Pfam" id="PF01556">
    <property type="entry name" value="DnaJ_C"/>
    <property type="match status" value="1"/>
</dbReference>
<dbReference type="EMBL" id="CAKASE010000057">
    <property type="protein sequence ID" value="CAG9567028.1"/>
    <property type="molecule type" value="Genomic_DNA"/>
</dbReference>
<name>A0A8J2QV40_9NEOP</name>
<dbReference type="InterPro" id="IPR008971">
    <property type="entry name" value="HSP40/DnaJ_pept-bd"/>
</dbReference>
<keyword evidence="2" id="KW-0677">Repeat</keyword>
<dbReference type="InterPro" id="IPR002939">
    <property type="entry name" value="DnaJ_C"/>
</dbReference>
<dbReference type="GO" id="GO:0006457">
    <property type="term" value="P:protein folding"/>
    <property type="evidence" value="ECO:0007669"/>
    <property type="project" value="InterPro"/>
</dbReference>
<dbReference type="FunFam" id="2.60.260.20:FF:000003">
    <property type="entry name" value="DnaJ subfamily A member 2"/>
    <property type="match status" value="1"/>
</dbReference>
<accession>A0A8J2QV40</accession>
<dbReference type="SUPFAM" id="SSF49493">
    <property type="entry name" value="HSP40/DnaJ peptide-binding domain"/>
    <property type="match status" value="1"/>
</dbReference>
<feature type="domain" description="Chaperone DnaJ C-terminal" evidence="6">
    <location>
        <begin position="3"/>
        <end position="82"/>
    </location>
</feature>
<sequence>MMFFKRTGDDLLMVREITLTEALCGFEFVVKHLDGRDLLVRHLPGEVIKPGDLKGIQGEGMPQHKNPFEKGNLYIKFDVTFPENHFANEEQLKKIESILPPRPAFVMPTGDDVEEVNMMEYTASEKSRSREEAYASDDEEHVHAGPGVQCAHQ</sequence>
<keyword evidence="8" id="KW-1185">Reference proteome</keyword>